<proteinExistence type="predicted"/>
<feature type="compositionally biased region" description="Basic and acidic residues" evidence="1">
    <location>
        <begin position="203"/>
        <end position="214"/>
    </location>
</feature>
<protein>
    <submittedName>
        <fullName evidence="2">Uncharacterized protein</fullName>
    </submittedName>
</protein>
<dbReference type="EMBL" id="AP023092">
    <property type="protein sequence ID" value="BCE31115.1"/>
    <property type="molecule type" value="Genomic_DNA"/>
</dbReference>
<accession>A0A809XWZ7</accession>
<dbReference type="AlphaFoldDB" id="A0A809XWZ7"/>
<sequence>MIAAAGARGIDLKFRRALCGTRDIERLLRVVEGGSRRIAVAFELRGTVISLLGVPKRRLGLGLRFLRRRKRELLELPDARFGLRDRALRLHHARLRLTRLKGNQRLALGDPLALLDQHILHGPGNLTADLHPVWRLDMPARHYGFNQSSTCDPIDHDGRSEQDPDALPCAKAEQDNNRQEEPFMSDDARPGRRDGQEEPFMSDDARPGRRDGNRVDASLIW</sequence>
<evidence type="ECO:0000256" key="1">
    <source>
        <dbReference type="SAM" id="MobiDB-lite"/>
    </source>
</evidence>
<feature type="compositionally biased region" description="Basic and acidic residues" evidence="1">
    <location>
        <begin position="172"/>
        <end position="196"/>
    </location>
</feature>
<feature type="compositionally biased region" description="Basic and acidic residues" evidence="1">
    <location>
        <begin position="153"/>
        <end position="162"/>
    </location>
</feature>
<organism evidence="2">
    <name type="scientific">Bradyrhizobium diazoefficiens</name>
    <dbReference type="NCBI Taxonomy" id="1355477"/>
    <lineage>
        <taxon>Bacteria</taxon>
        <taxon>Pseudomonadati</taxon>
        <taxon>Pseudomonadota</taxon>
        <taxon>Alphaproteobacteria</taxon>
        <taxon>Hyphomicrobiales</taxon>
        <taxon>Nitrobacteraceae</taxon>
        <taxon>Bradyrhizobium</taxon>
    </lineage>
</organism>
<feature type="region of interest" description="Disordered" evidence="1">
    <location>
        <begin position="148"/>
        <end position="221"/>
    </location>
</feature>
<reference evidence="2" key="1">
    <citation type="submission" date="2020-05" db="EMBL/GenBank/DDBJ databases">
        <title>Complete genome sequence of Bradyrhizobium diazoefficiens XF2 isolated from soybean nodule.</title>
        <authorList>
            <person name="Noda R."/>
            <person name="Kakizaki K."/>
            <person name="Minamisawa K."/>
        </authorList>
    </citation>
    <scope>NUCLEOTIDE SEQUENCE</scope>
    <source>
        <strain evidence="2">XF2</strain>
    </source>
</reference>
<gene>
    <name evidence="2" type="ORF">XF2B_48840</name>
</gene>
<evidence type="ECO:0000313" key="2">
    <source>
        <dbReference type="EMBL" id="BCE31115.1"/>
    </source>
</evidence>
<name>A0A809XWZ7_9BRAD</name>